<evidence type="ECO:0008006" key="4">
    <source>
        <dbReference type="Google" id="ProtNLM"/>
    </source>
</evidence>
<dbReference type="EMBL" id="ACBZ01000090">
    <property type="protein sequence ID" value="EEG49312.1"/>
    <property type="molecule type" value="Genomic_DNA"/>
</dbReference>
<dbReference type="InterPro" id="IPR016024">
    <property type="entry name" value="ARM-type_fold"/>
</dbReference>
<feature type="compositionally biased region" description="Low complexity" evidence="1">
    <location>
        <begin position="322"/>
        <end position="334"/>
    </location>
</feature>
<reference evidence="2 3" key="1">
    <citation type="submission" date="2009-01" db="EMBL/GenBank/DDBJ databases">
        <authorList>
            <person name="Fulton L."/>
            <person name="Clifton S."/>
            <person name="Fulton B."/>
            <person name="Xu J."/>
            <person name="Minx P."/>
            <person name="Pepin K.H."/>
            <person name="Johnson M."/>
            <person name="Bhonagiri V."/>
            <person name="Nash W.E."/>
            <person name="Mardis E.R."/>
            <person name="Wilson R.K."/>
        </authorList>
    </citation>
    <scope>NUCLEOTIDE SEQUENCE [LARGE SCALE GENOMIC DNA]</scope>
    <source>
        <strain evidence="3">DSM 10507 / JCM 14656 / S5a33</strain>
    </source>
</reference>
<feature type="compositionally biased region" description="Polar residues" evidence="1">
    <location>
        <begin position="286"/>
        <end position="295"/>
    </location>
</feature>
<feature type="compositionally biased region" description="Low complexity" evidence="1">
    <location>
        <begin position="303"/>
        <end position="315"/>
    </location>
</feature>
<dbReference type="AlphaFoldDB" id="C0CLQ0"/>
<proteinExistence type="predicted"/>
<feature type="compositionally biased region" description="Gly residues" evidence="1">
    <location>
        <begin position="363"/>
        <end position="372"/>
    </location>
</feature>
<name>C0CLQ0_BLAHS</name>
<sequence length="1000" mass="108231">MAQADGSIIIDTRIDTDGVSNGTKNIKSQMQGLSGTVKKIGGIIATAFAVGKIVEFGKECLELGSDLQEVQNVVDVTFTSMSDKVDTFAKDAAKSFGLSETMAKRYVGTFGAMAKSFGFTEQEAYSMSTALTGLAGDVASFYNLSQEEAYYKLKSVFTGETETLKDLGVVMTQAALDQYALANGYGKTTQAMTEQEKVALRFAFVQEQLSAASGDFIRTSDSWANQMRVMQLQLQSIKASIGQGLINLFTPIIKSINVFLEKIATAANAFKSFTELLTGKKATESKPIQSATNDLSGLEDEYNSVSNASNNMASNTEDSANATADQAEATQEATEAAEDYLSPLDDINRMSKETASQETGTTPSGGNGASGNGGIVGAGVDFGEAAKGNTVLDETSSLIDKIIARVKELGDLFKKGFWDGLGDYKPILEELKKDLSSIGRIIANIITDKDVQTATKKFANSFIYNWGKIVGSFAKIGLTIAENIVGGIESYLSKNVDRIKKYLISMFDIGAEIMNLRGILAQTVADIFSSVFGSQVAQDLTGNVIGIFADVIMGVNELFAKFGRDLLNLIVQPLVENKEKIKTALLETIEPIQAVTQSIQNFLQSVIDKVMEVYDEHIKPFIDSITDGISEIAGTLLDTYNEYIAPVLDSLASKFDEVLNGPVGEAINSILNLIGKIIDVLKLLWEELLVPFISWIIENIVPIIAPIIEFLGTTVLDFFGTVAEVISGIVDILSGLIDFIVGVFTGNWEQAFSGLKQIGEGFQKAILSIFTFIENNILKPFDIFLQGVFEKDWTKSFGVFGNVLNAFFKKVKNIWNSIKQVFNGIITFVKGVFSGNWRQAWEGVKQIFAGVFNGLKSIAIAPINGIISIINGAIGLINDAISSAEDAFTFGPWDVPTPFGDVTIGYEASFPRVPTIPYLASGAVIPPNKEFMAVLGDQKHGNNIEAPESLIRRIVREEAAGGGNKYEVALKVGRRELAKLVIDEAKLMRQQTGKNPFELA</sequence>
<accession>C0CLQ0</accession>
<organism evidence="2 3">
    <name type="scientific">Blautia hydrogenotrophica (strain DSM 10507 / JCM 14656 / S5a33)</name>
    <name type="common">Ruminococcus hydrogenotrophicus</name>
    <dbReference type="NCBI Taxonomy" id="476272"/>
    <lineage>
        <taxon>Bacteria</taxon>
        <taxon>Bacillati</taxon>
        <taxon>Bacillota</taxon>
        <taxon>Clostridia</taxon>
        <taxon>Lachnospirales</taxon>
        <taxon>Lachnospiraceae</taxon>
        <taxon>Blautia</taxon>
    </lineage>
</organism>
<dbReference type="SUPFAM" id="SSF48371">
    <property type="entry name" value="ARM repeat"/>
    <property type="match status" value="1"/>
</dbReference>
<dbReference type="PATRIC" id="fig|476272.21.peg.2162"/>
<feature type="region of interest" description="Disordered" evidence="1">
    <location>
        <begin position="284"/>
        <end position="372"/>
    </location>
</feature>
<evidence type="ECO:0000256" key="1">
    <source>
        <dbReference type="SAM" id="MobiDB-lite"/>
    </source>
</evidence>
<reference evidence="2 3" key="2">
    <citation type="submission" date="2009-02" db="EMBL/GenBank/DDBJ databases">
        <title>Draft genome sequence of Blautia hydrogenotrophica DSM 10507 (Ruminococcus hydrogenotrophicus DSM 10507).</title>
        <authorList>
            <person name="Sudarsanam P."/>
            <person name="Ley R."/>
            <person name="Guruge J."/>
            <person name="Turnbaugh P.J."/>
            <person name="Mahowald M."/>
            <person name="Liep D."/>
            <person name="Gordon J."/>
        </authorList>
    </citation>
    <scope>NUCLEOTIDE SEQUENCE [LARGE SCALE GENOMIC DNA]</scope>
    <source>
        <strain evidence="3">DSM 10507 / JCM 14656 / S5a33</strain>
    </source>
</reference>
<dbReference type="eggNOG" id="COG3941">
    <property type="taxonomic scope" value="Bacteria"/>
</dbReference>
<keyword evidence="3" id="KW-1185">Reference proteome</keyword>
<comment type="caution">
    <text evidence="2">The sequence shown here is derived from an EMBL/GenBank/DDBJ whole genome shotgun (WGS) entry which is preliminary data.</text>
</comment>
<dbReference type="eggNOG" id="COG5412">
    <property type="taxonomic scope" value="Bacteria"/>
</dbReference>
<dbReference type="HOGENOM" id="CLU_011599_0_0_9"/>
<evidence type="ECO:0000313" key="2">
    <source>
        <dbReference type="EMBL" id="EEG49312.1"/>
    </source>
</evidence>
<protein>
    <recommendedName>
        <fullName evidence="4">Phage-related protein</fullName>
    </recommendedName>
</protein>
<dbReference type="eggNOG" id="COG1511">
    <property type="taxonomic scope" value="Bacteria"/>
</dbReference>
<gene>
    <name evidence="2" type="ORF">RUMHYD_01785</name>
</gene>
<evidence type="ECO:0000313" key="3">
    <source>
        <dbReference type="Proteomes" id="UP000003100"/>
    </source>
</evidence>
<dbReference type="Proteomes" id="UP000003100">
    <property type="component" value="Unassembled WGS sequence"/>
</dbReference>